<keyword evidence="1" id="KW-0722">Serine protease inhibitor</keyword>
<proteinExistence type="predicted"/>
<organism evidence="4 5">
    <name type="scientific">Heterodera schachtii</name>
    <name type="common">Sugarbeet cyst nematode worm</name>
    <name type="synonym">Tylenchus schachtii</name>
    <dbReference type="NCBI Taxonomy" id="97005"/>
    <lineage>
        <taxon>Eukaryota</taxon>
        <taxon>Metazoa</taxon>
        <taxon>Ecdysozoa</taxon>
        <taxon>Nematoda</taxon>
        <taxon>Chromadorea</taxon>
        <taxon>Rhabditida</taxon>
        <taxon>Tylenchina</taxon>
        <taxon>Tylenchomorpha</taxon>
        <taxon>Tylenchoidea</taxon>
        <taxon>Heteroderidae</taxon>
        <taxon>Heteroderinae</taxon>
        <taxon>Heterodera</taxon>
    </lineage>
</organism>
<keyword evidence="1" id="KW-0646">Protease inhibitor</keyword>
<dbReference type="InterPro" id="IPR002919">
    <property type="entry name" value="TIL_dom"/>
</dbReference>
<dbReference type="Pfam" id="PF01826">
    <property type="entry name" value="TIL"/>
    <property type="match status" value="1"/>
</dbReference>
<protein>
    <recommendedName>
        <fullName evidence="3">TIL domain-containing protein</fullName>
    </recommendedName>
</protein>
<evidence type="ECO:0000313" key="5">
    <source>
        <dbReference type="Proteomes" id="UP001620645"/>
    </source>
</evidence>
<reference evidence="4 5" key="1">
    <citation type="submission" date="2024-10" db="EMBL/GenBank/DDBJ databases">
        <authorList>
            <person name="Kim D."/>
        </authorList>
    </citation>
    <scope>NUCLEOTIDE SEQUENCE [LARGE SCALE GENOMIC DNA]</scope>
    <source>
        <strain evidence="4">Taebaek</strain>
    </source>
</reference>
<dbReference type="InterPro" id="IPR036084">
    <property type="entry name" value="Ser_inhib-like_sf"/>
</dbReference>
<name>A0ABD2IDU7_HETSC</name>
<dbReference type="GO" id="GO:0004867">
    <property type="term" value="F:serine-type endopeptidase inhibitor activity"/>
    <property type="evidence" value="ECO:0007669"/>
    <property type="project" value="UniProtKB-KW"/>
</dbReference>
<accession>A0ABD2IDU7</accession>
<feature type="domain" description="TIL" evidence="3">
    <location>
        <begin position="29"/>
        <end position="82"/>
    </location>
</feature>
<keyword evidence="2" id="KW-0732">Signal</keyword>
<dbReference type="Gene3D" id="2.10.25.10">
    <property type="entry name" value="Laminin"/>
    <property type="match status" value="1"/>
</dbReference>
<dbReference type="SUPFAM" id="SSF57567">
    <property type="entry name" value="Serine protease inhibitors"/>
    <property type="match status" value="1"/>
</dbReference>
<keyword evidence="5" id="KW-1185">Reference proteome</keyword>
<dbReference type="EMBL" id="JBICCN010000348">
    <property type="protein sequence ID" value="KAL3075656.1"/>
    <property type="molecule type" value="Genomic_DNA"/>
</dbReference>
<evidence type="ECO:0000256" key="1">
    <source>
        <dbReference type="ARBA" id="ARBA00022900"/>
    </source>
</evidence>
<feature type="signal peptide" evidence="2">
    <location>
        <begin position="1"/>
        <end position="19"/>
    </location>
</feature>
<dbReference type="AlphaFoldDB" id="A0ABD2IDU7"/>
<evidence type="ECO:0000256" key="2">
    <source>
        <dbReference type="SAM" id="SignalP"/>
    </source>
</evidence>
<comment type="caution">
    <text evidence="4">The sequence shown here is derived from an EMBL/GenBank/DDBJ whole genome shotgun (WGS) entry which is preliminary data.</text>
</comment>
<gene>
    <name evidence="4" type="ORF">niasHS_012486</name>
</gene>
<evidence type="ECO:0000259" key="3">
    <source>
        <dbReference type="Pfam" id="PF01826"/>
    </source>
</evidence>
<sequence>MFNVLFLFFLLIVQILSQGTNPPTCFVPCPANEEFGYKKCNGCEPSCDKPKPEICTKIACPCSCDCKPGLFRNTKTGKCVEKCSYNDN</sequence>
<dbReference type="Proteomes" id="UP001620645">
    <property type="component" value="Unassembled WGS sequence"/>
</dbReference>
<feature type="chain" id="PRO_5044749979" description="TIL domain-containing protein" evidence="2">
    <location>
        <begin position="20"/>
        <end position="88"/>
    </location>
</feature>
<evidence type="ECO:0000313" key="4">
    <source>
        <dbReference type="EMBL" id="KAL3075656.1"/>
    </source>
</evidence>